<evidence type="ECO:0000313" key="2">
    <source>
        <dbReference type="EMBL" id="GBG73767.1"/>
    </source>
</evidence>
<name>A0A388KUN8_CHABU</name>
<sequence>MGLNLPAQDRQKSRSRSRSGGIKIRQPQIEVSSNEEDKKTGVHKGVPEDKPNVNSEDVMKMLSMIAGKVQGGQSGPAMEIVENTKTNANADKEEDDSDESEDEEKGKLKLNRGSCTKSDKTEVGIVECMRQRLDHYMEMNGKKIKSLCLARGVKWERKDKSAWELAKQDTDEFTRLVNGEDEHETDVKEEGGEEDSEEEDDDGGVPGN</sequence>
<accession>A0A388KUN8</accession>
<protein>
    <submittedName>
        <fullName evidence="2">Uncharacterized protein</fullName>
    </submittedName>
</protein>
<feature type="region of interest" description="Disordered" evidence="1">
    <location>
        <begin position="69"/>
        <end position="116"/>
    </location>
</feature>
<evidence type="ECO:0000256" key="1">
    <source>
        <dbReference type="SAM" id="MobiDB-lite"/>
    </source>
</evidence>
<feature type="compositionally biased region" description="Basic and acidic residues" evidence="1">
    <location>
        <begin position="35"/>
        <end position="51"/>
    </location>
</feature>
<feature type="compositionally biased region" description="Acidic residues" evidence="1">
    <location>
        <begin position="191"/>
        <end position="208"/>
    </location>
</feature>
<feature type="compositionally biased region" description="Basic and acidic residues" evidence="1">
    <location>
        <begin position="173"/>
        <end position="190"/>
    </location>
</feature>
<gene>
    <name evidence="2" type="ORF">CBR_g17107</name>
</gene>
<evidence type="ECO:0000313" key="3">
    <source>
        <dbReference type="Proteomes" id="UP000265515"/>
    </source>
</evidence>
<feature type="region of interest" description="Disordered" evidence="1">
    <location>
        <begin position="1"/>
        <end position="56"/>
    </location>
</feature>
<dbReference type="Gramene" id="GBG73767">
    <property type="protein sequence ID" value="GBG73767"/>
    <property type="gene ID" value="CBR_g17107"/>
</dbReference>
<keyword evidence="3" id="KW-1185">Reference proteome</keyword>
<organism evidence="2 3">
    <name type="scientific">Chara braunii</name>
    <name type="common">Braun's stonewort</name>
    <dbReference type="NCBI Taxonomy" id="69332"/>
    <lineage>
        <taxon>Eukaryota</taxon>
        <taxon>Viridiplantae</taxon>
        <taxon>Streptophyta</taxon>
        <taxon>Charophyceae</taxon>
        <taxon>Charales</taxon>
        <taxon>Characeae</taxon>
        <taxon>Chara</taxon>
    </lineage>
</organism>
<dbReference type="Proteomes" id="UP000265515">
    <property type="component" value="Unassembled WGS sequence"/>
</dbReference>
<dbReference type="AlphaFoldDB" id="A0A388KUN8"/>
<feature type="compositionally biased region" description="Acidic residues" evidence="1">
    <location>
        <begin position="92"/>
        <end position="103"/>
    </location>
</feature>
<dbReference type="EMBL" id="BFEA01000189">
    <property type="protein sequence ID" value="GBG73767.1"/>
    <property type="molecule type" value="Genomic_DNA"/>
</dbReference>
<feature type="region of interest" description="Disordered" evidence="1">
    <location>
        <begin position="173"/>
        <end position="208"/>
    </location>
</feature>
<reference evidence="2 3" key="1">
    <citation type="journal article" date="2018" name="Cell">
        <title>The Chara Genome: Secondary Complexity and Implications for Plant Terrestrialization.</title>
        <authorList>
            <person name="Nishiyama T."/>
            <person name="Sakayama H."/>
            <person name="Vries J.D."/>
            <person name="Buschmann H."/>
            <person name="Saint-Marcoux D."/>
            <person name="Ullrich K.K."/>
            <person name="Haas F.B."/>
            <person name="Vanderstraeten L."/>
            <person name="Becker D."/>
            <person name="Lang D."/>
            <person name="Vosolsobe S."/>
            <person name="Rombauts S."/>
            <person name="Wilhelmsson P.K.I."/>
            <person name="Janitza P."/>
            <person name="Kern R."/>
            <person name="Heyl A."/>
            <person name="Rumpler F."/>
            <person name="Villalobos L.I.A.C."/>
            <person name="Clay J.M."/>
            <person name="Skokan R."/>
            <person name="Toyoda A."/>
            <person name="Suzuki Y."/>
            <person name="Kagoshima H."/>
            <person name="Schijlen E."/>
            <person name="Tajeshwar N."/>
            <person name="Catarino B."/>
            <person name="Hetherington A.J."/>
            <person name="Saltykova A."/>
            <person name="Bonnot C."/>
            <person name="Breuninger H."/>
            <person name="Symeonidi A."/>
            <person name="Radhakrishnan G.V."/>
            <person name="Van Nieuwerburgh F."/>
            <person name="Deforce D."/>
            <person name="Chang C."/>
            <person name="Karol K.G."/>
            <person name="Hedrich R."/>
            <person name="Ulvskov P."/>
            <person name="Glockner G."/>
            <person name="Delwiche C.F."/>
            <person name="Petrasek J."/>
            <person name="Van de Peer Y."/>
            <person name="Friml J."/>
            <person name="Beilby M."/>
            <person name="Dolan L."/>
            <person name="Kohara Y."/>
            <person name="Sugano S."/>
            <person name="Fujiyama A."/>
            <person name="Delaux P.-M."/>
            <person name="Quint M."/>
            <person name="TheiBen G."/>
            <person name="Hagemann M."/>
            <person name="Harholt J."/>
            <person name="Dunand C."/>
            <person name="Zachgo S."/>
            <person name="Langdale J."/>
            <person name="Maumus F."/>
            <person name="Straeten D.V.D."/>
            <person name="Gould S.B."/>
            <person name="Rensing S.A."/>
        </authorList>
    </citation>
    <scope>NUCLEOTIDE SEQUENCE [LARGE SCALE GENOMIC DNA]</scope>
    <source>
        <strain evidence="2 3">S276</strain>
    </source>
</reference>
<proteinExistence type="predicted"/>
<comment type="caution">
    <text evidence="2">The sequence shown here is derived from an EMBL/GenBank/DDBJ whole genome shotgun (WGS) entry which is preliminary data.</text>
</comment>